<dbReference type="AlphaFoldDB" id="A0A422PLN6"/>
<dbReference type="PANTHER" id="PTHR23418">
    <property type="entry name" value="ACIREDUCTONE DIOXYGENASE"/>
    <property type="match status" value="1"/>
</dbReference>
<evidence type="ECO:0000256" key="4">
    <source>
        <dbReference type="ARBA" id="ARBA00022723"/>
    </source>
</evidence>
<keyword evidence="9" id="KW-0539">Nucleus</keyword>
<protein>
    <submittedName>
        <fullName evidence="11">1,2-Dihydroxy-3-keto-5-methylthiopentene dioxygenase</fullName>
        <ecNumber evidence="11">1.13.11.53</ecNumber>
        <ecNumber evidence="11">1.13.11.54</ecNumber>
    </submittedName>
</protein>
<keyword evidence="12" id="KW-1185">Reference proteome</keyword>
<dbReference type="GeneID" id="40318015"/>
<dbReference type="Proteomes" id="UP000284403">
    <property type="component" value="Unassembled WGS sequence"/>
</dbReference>
<dbReference type="FunFam" id="2.60.120.10:FF:000099">
    <property type="entry name" value="1,2-dihydroxy-3-keto-5-methylthiopentene dioxygenase"/>
    <property type="match status" value="1"/>
</dbReference>
<evidence type="ECO:0000256" key="6">
    <source>
        <dbReference type="ARBA" id="ARBA00023002"/>
    </source>
</evidence>
<dbReference type="InterPro" id="IPR011051">
    <property type="entry name" value="RmlC_Cupin_sf"/>
</dbReference>
<keyword evidence="3" id="KW-0028">Amino-acid biosynthesis</keyword>
<keyword evidence="2" id="KW-0533">Nickel</keyword>
<keyword evidence="6 11" id="KW-0560">Oxidoreductase</keyword>
<dbReference type="EMBL" id="MKKU01000226">
    <property type="protein sequence ID" value="RNF18630.1"/>
    <property type="molecule type" value="Genomic_DNA"/>
</dbReference>
<keyword evidence="4" id="KW-0479">Metal-binding</keyword>
<evidence type="ECO:0000256" key="10">
    <source>
        <dbReference type="SAM" id="MobiDB-lite"/>
    </source>
</evidence>
<organism evidence="11 12">
    <name type="scientific">Trypanosoma conorhini</name>
    <dbReference type="NCBI Taxonomy" id="83891"/>
    <lineage>
        <taxon>Eukaryota</taxon>
        <taxon>Discoba</taxon>
        <taxon>Euglenozoa</taxon>
        <taxon>Kinetoplastea</taxon>
        <taxon>Metakinetoplastina</taxon>
        <taxon>Trypanosomatida</taxon>
        <taxon>Trypanosomatidae</taxon>
        <taxon>Trypanosoma</taxon>
    </lineage>
</organism>
<evidence type="ECO:0000256" key="2">
    <source>
        <dbReference type="ARBA" id="ARBA00022596"/>
    </source>
</evidence>
<sequence>MGQKEKGGSWDGIFLFFLLPTVSRCSIVLLHTLCFLHAAATALAKPPPPRSAIALSGEGELTPRDVHAKERGVGKKKKRPTMDALNPMTEAQRLQEEQEIRERDRKRQLEKEERERRAAREREEAERKRREEAERLLEEEKRRIKQEEEWRRLGTDTIQNLPPVPPSIVSDGLVQAWYLDDETSKPALRIASLKKGRKRDTPLVSLQQLKELGVVYFNINLNDFSIVKQLVKERLYKHTDEVHISQTCKDDTFLERWFQEHYNEDEQIRIVIDGSCYFDVRSKQDKWIRIHAKVGDLFVFAPGLYHRGTLDEDDYVALYRLFRDSPRFAPFFRSDARAESQKVRLNYLMSLKKGNVATELGFR</sequence>
<evidence type="ECO:0000256" key="5">
    <source>
        <dbReference type="ARBA" id="ARBA00022964"/>
    </source>
</evidence>
<dbReference type="InterPro" id="IPR004313">
    <property type="entry name" value="ARD"/>
</dbReference>
<dbReference type="GO" id="GO:0010309">
    <property type="term" value="F:acireductone dioxygenase [iron(II)-requiring] activity"/>
    <property type="evidence" value="ECO:0007669"/>
    <property type="project" value="UniProtKB-EC"/>
</dbReference>
<accession>A0A422PLN6</accession>
<evidence type="ECO:0000256" key="3">
    <source>
        <dbReference type="ARBA" id="ARBA00022605"/>
    </source>
</evidence>
<keyword evidence="1" id="KW-0963">Cytoplasm</keyword>
<dbReference type="RefSeq" id="XP_029228555.1">
    <property type="nucleotide sequence ID" value="XM_029371314.1"/>
</dbReference>
<keyword evidence="8" id="KW-0486">Methionine biosynthesis</keyword>
<dbReference type="Gene3D" id="2.60.120.10">
    <property type="entry name" value="Jelly Rolls"/>
    <property type="match status" value="1"/>
</dbReference>
<dbReference type="GO" id="GO:0010308">
    <property type="term" value="F:acireductone dioxygenase (Ni2+-requiring) activity"/>
    <property type="evidence" value="ECO:0007669"/>
    <property type="project" value="UniProtKB-EC"/>
</dbReference>
<feature type="region of interest" description="Disordered" evidence="10">
    <location>
        <begin position="45"/>
        <end position="134"/>
    </location>
</feature>
<dbReference type="GO" id="GO:0046872">
    <property type="term" value="F:metal ion binding"/>
    <property type="evidence" value="ECO:0007669"/>
    <property type="project" value="UniProtKB-KW"/>
</dbReference>
<dbReference type="PANTHER" id="PTHR23418:SF5">
    <property type="entry name" value="ACIREDUCTONE DIOXYGENASE (FE(2+)-REQUIRING)"/>
    <property type="match status" value="1"/>
</dbReference>
<proteinExistence type="predicted"/>
<evidence type="ECO:0000256" key="7">
    <source>
        <dbReference type="ARBA" id="ARBA00023004"/>
    </source>
</evidence>
<dbReference type="GO" id="GO:0009086">
    <property type="term" value="P:methionine biosynthetic process"/>
    <property type="evidence" value="ECO:0007669"/>
    <property type="project" value="UniProtKB-KW"/>
</dbReference>
<evidence type="ECO:0000256" key="1">
    <source>
        <dbReference type="ARBA" id="ARBA00022490"/>
    </source>
</evidence>
<dbReference type="InterPro" id="IPR014710">
    <property type="entry name" value="RmlC-like_jellyroll"/>
</dbReference>
<evidence type="ECO:0000256" key="9">
    <source>
        <dbReference type="ARBA" id="ARBA00023242"/>
    </source>
</evidence>
<dbReference type="EC" id="1.13.11.53" evidence="11"/>
<dbReference type="OrthoDB" id="1867259at2759"/>
<gene>
    <name evidence="11" type="ORF">Tco025E_04404</name>
</gene>
<dbReference type="CDD" id="cd02232">
    <property type="entry name" value="cupin_ARD"/>
    <property type="match status" value="1"/>
</dbReference>
<reference evidence="11 12" key="1">
    <citation type="journal article" date="2018" name="BMC Genomics">
        <title>Genomic comparison of Trypanosoma conorhini and Trypanosoma rangeli to Trypanosoma cruzi strains of high and low virulence.</title>
        <authorList>
            <person name="Bradwell K.R."/>
            <person name="Koparde V.N."/>
            <person name="Matveyev A.V."/>
            <person name="Serrano M.G."/>
            <person name="Alves J.M."/>
            <person name="Parikh H."/>
            <person name="Huang B."/>
            <person name="Lee V."/>
            <person name="Espinosa-Alvarez O."/>
            <person name="Ortiz P.A."/>
            <person name="Costa-Martins A.G."/>
            <person name="Teixeira M.M."/>
            <person name="Buck G.A."/>
        </authorList>
    </citation>
    <scope>NUCLEOTIDE SEQUENCE [LARGE SCALE GENOMIC DNA]</scope>
    <source>
        <strain evidence="11 12">025E</strain>
    </source>
</reference>
<feature type="compositionally biased region" description="Basic and acidic residues" evidence="10">
    <location>
        <begin position="93"/>
        <end position="134"/>
    </location>
</feature>
<dbReference type="Pfam" id="PF03079">
    <property type="entry name" value="ARD"/>
    <property type="match status" value="1"/>
</dbReference>
<evidence type="ECO:0000256" key="8">
    <source>
        <dbReference type="ARBA" id="ARBA00023167"/>
    </source>
</evidence>
<name>A0A422PLN6_9TRYP</name>
<feature type="compositionally biased region" description="Basic and acidic residues" evidence="10">
    <location>
        <begin position="61"/>
        <end position="73"/>
    </location>
</feature>
<keyword evidence="7" id="KW-0408">Iron</keyword>
<dbReference type="SUPFAM" id="SSF51182">
    <property type="entry name" value="RmlC-like cupins"/>
    <property type="match status" value="1"/>
</dbReference>
<evidence type="ECO:0000313" key="11">
    <source>
        <dbReference type="EMBL" id="RNF18630.1"/>
    </source>
</evidence>
<evidence type="ECO:0000313" key="12">
    <source>
        <dbReference type="Proteomes" id="UP000284403"/>
    </source>
</evidence>
<keyword evidence="5 11" id="KW-0223">Dioxygenase</keyword>
<dbReference type="EC" id="1.13.11.54" evidence="11"/>
<comment type="caution">
    <text evidence="11">The sequence shown here is derived from an EMBL/GenBank/DDBJ whole genome shotgun (WGS) entry which is preliminary data.</text>
</comment>